<dbReference type="EMBL" id="MN740837">
    <property type="protein sequence ID" value="QHU14252.1"/>
    <property type="molecule type" value="Genomic_DNA"/>
</dbReference>
<protein>
    <submittedName>
        <fullName evidence="2">Uncharacterized protein</fullName>
    </submittedName>
</protein>
<reference evidence="2" key="1">
    <citation type="journal article" date="2020" name="Nature">
        <title>Giant virus diversity and host interactions through global metagenomics.</title>
        <authorList>
            <person name="Schulz F."/>
            <person name="Roux S."/>
            <person name="Paez-Espino D."/>
            <person name="Jungbluth S."/>
            <person name="Walsh D.A."/>
            <person name="Denef V.J."/>
            <person name="McMahon K.D."/>
            <person name="Konstantinidis K.T."/>
            <person name="Eloe-Fadrosh E.A."/>
            <person name="Kyrpides N.C."/>
            <person name="Woyke T."/>
        </authorList>
    </citation>
    <scope>NUCLEOTIDE SEQUENCE</scope>
    <source>
        <strain evidence="2">GVMAG-S-1101182-85</strain>
    </source>
</reference>
<name>A0A6C0K889_9ZZZZ</name>
<organism evidence="2">
    <name type="scientific">viral metagenome</name>
    <dbReference type="NCBI Taxonomy" id="1070528"/>
    <lineage>
        <taxon>unclassified sequences</taxon>
        <taxon>metagenomes</taxon>
        <taxon>organismal metagenomes</taxon>
    </lineage>
</organism>
<proteinExistence type="predicted"/>
<accession>A0A6C0K889</accession>
<keyword evidence="1" id="KW-0812">Transmembrane</keyword>
<feature type="transmembrane region" description="Helical" evidence="1">
    <location>
        <begin position="12"/>
        <end position="35"/>
    </location>
</feature>
<keyword evidence="1" id="KW-1133">Transmembrane helix</keyword>
<feature type="transmembrane region" description="Helical" evidence="1">
    <location>
        <begin position="56"/>
        <end position="78"/>
    </location>
</feature>
<keyword evidence="1" id="KW-0472">Membrane</keyword>
<evidence type="ECO:0000256" key="1">
    <source>
        <dbReference type="SAM" id="Phobius"/>
    </source>
</evidence>
<sequence>MANSMKSLIKTGFGLGFGVIGAQLLFIFVGALLFIPGYILYTREMNKGNKGSSEQIMGIILMGFGCLLMLGLGFGILLDSVSDML</sequence>
<evidence type="ECO:0000313" key="2">
    <source>
        <dbReference type="EMBL" id="QHU14252.1"/>
    </source>
</evidence>
<dbReference type="AlphaFoldDB" id="A0A6C0K889"/>